<protein>
    <submittedName>
        <fullName evidence="1">Uncharacterized protein</fullName>
    </submittedName>
</protein>
<proteinExistence type="predicted"/>
<dbReference type="EMBL" id="MFGW01000054">
    <property type="protein sequence ID" value="OGF67413.1"/>
    <property type="molecule type" value="Genomic_DNA"/>
</dbReference>
<evidence type="ECO:0000313" key="1">
    <source>
        <dbReference type="EMBL" id="OGF67413.1"/>
    </source>
</evidence>
<dbReference type="AlphaFoldDB" id="A0A1F5VVT4"/>
<sequence>MRMERLTKLAATAFIIFLFSFTATYLYAVNEGTLTITPSRDLKPGDSLKFSAVFINAAGYPEGDTGYLVVTQEIGGQWISDSHGITMPAKYQSVKVEIESNYVIPKNVKPNAKYCFRLMLDGEYFARRIPLTEPVCLSLASAQEKPAADTAIKVAPVTTTDLIIDYVHIDGPSHAKMYVRNQSNLDAPAAKLRVELSRFKKPPFNTFIYEIPPIPKDSGIWIEVTTEKPIGEACECTVKVCVDSAHSIAADTEGGAGCWEHNFATSAVWD</sequence>
<reference evidence="1 2" key="1">
    <citation type="journal article" date="2016" name="Nat. Commun.">
        <title>Thousands of microbial genomes shed light on interconnected biogeochemical processes in an aquifer system.</title>
        <authorList>
            <person name="Anantharaman K."/>
            <person name="Brown C.T."/>
            <person name="Hug L.A."/>
            <person name="Sharon I."/>
            <person name="Castelle C.J."/>
            <person name="Probst A.J."/>
            <person name="Thomas B.C."/>
            <person name="Singh A."/>
            <person name="Wilkins M.J."/>
            <person name="Karaoz U."/>
            <person name="Brodie E.L."/>
            <person name="Williams K.H."/>
            <person name="Hubbard S.S."/>
            <person name="Banfield J.F."/>
        </authorList>
    </citation>
    <scope>NUCLEOTIDE SEQUENCE [LARGE SCALE GENOMIC DNA]</scope>
</reference>
<organism evidence="1 2">
    <name type="scientific">Candidatus Fischerbacteria bacterium RBG_13_37_8</name>
    <dbReference type="NCBI Taxonomy" id="1817863"/>
    <lineage>
        <taxon>Bacteria</taxon>
        <taxon>Candidatus Fischeribacteriota</taxon>
    </lineage>
</organism>
<name>A0A1F5VVT4_9BACT</name>
<comment type="caution">
    <text evidence="1">The sequence shown here is derived from an EMBL/GenBank/DDBJ whole genome shotgun (WGS) entry which is preliminary data.</text>
</comment>
<dbReference type="Proteomes" id="UP000178943">
    <property type="component" value="Unassembled WGS sequence"/>
</dbReference>
<evidence type="ECO:0000313" key="2">
    <source>
        <dbReference type="Proteomes" id="UP000178943"/>
    </source>
</evidence>
<gene>
    <name evidence="1" type="ORF">A2Y62_02260</name>
</gene>
<accession>A0A1F5VVT4</accession>